<dbReference type="PANTHER" id="PTHR35340:SF5">
    <property type="entry name" value="ASST-DOMAIN-CONTAINING PROTEIN"/>
    <property type="match status" value="1"/>
</dbReference>
<sequence length="545" mass="61837">MKIVLKSTWILMILCATHSFSQQTVGLFLNDPTSFQGYTLFGNNTHTYLINNCGWIVNSWISEYKPGNSIYLLENGNLLRTAQVEGAFDAGGFGGRFELFNWEGDLLWTYTYANDLVQAHHDIAPLPNGNFLAIAWEKHSETEAKVLGRKFNGAVWSEKIIEIEMNGTNEARIVWEWRLWDHLVQDQNSTLANYGVIANHPELVDINYIEEGQETSGNWIHLNAIDYNETLDQIAVSSRLFSEIWIIDHSTTTLEAASHQGGRYGKGGDLLYRYGNPQTYDRGTEEDRKFFYQHDIRWIPDGYPYGGKLMIFNNEKRNEASSVEIWSPPVDVQGNYLLEETKAFGPEELDWEYSAPGFYSRIMSGAQMLPNGNVFICEGTSGRFFEINEENALVWEYINPVNRNGFPVAQGGTVKFNQTFRATRYSPDFPAFHGRILTPIAPVELNPWDITCTTIGPVITGLEVSSSSGIYLLGNPISAEIHLTVAPQHFGSEIYVYDQLGKRVKQLRTNRKQTQIDFSNASPGLYFLKVVNDQGFIHIEKVIKK</sequence>
<protein>
    <submittedName>
        <fullName evidence="3">Aryl-sulfate sulfotransferase</fullName>
    </submittedName>
</protein>
<evidence type="ECO:0000313" key="4">
    <source>
        <dbReference type="Proteomes" id="UP001172082"/>
    </source>
</evidence>
<keyword evidence="1" id="KW-0732">Signal</keyword>
<evidence type="ECO:0000259" key="2">
    <source>
        <dbReference type="Pfam" id="PF18962"/>
    </source>
</evidence>
<proteinExistence type="predicted"/>
<dbReference type="PANTHER" id="PTHR35340">
    <property type="entry name" value="PQQ ENZYME REPEAT PROTEIN-RELATED"/>
    <property type="match status" value="1"/>
</dbReference>
<evidence type="ECO:0000313" key="3">
    <source>
        <dbReference type="EMBL" id="MDN5202431.1"/>
    </source>
</evidence>
<comment type="caution">
    <text evidence="3">The sequence shown here is derived from an EMBL/GenBank/DDBJ whole genome shotgun (WGS) entry which is preliminary data.</text>
</comment>
<gene>
    <name evidence="3" type="ORF">QQ008_13675</name>
</gene>
<dbReference type="NCBIfam" id="TIGR04183">
    <property type="entry name" value="Por_Secre_tail"/>
    <property type="match status" value="1"/>
</dbReference>
<feature type="domain" description="Secretion system C-terminal sorting" evidence="2">
    <location>
        <begin position="475"/>
        <end position="543"/>
    </location>
</feature>
<dbReference type="InterPro" id="IPR026444">
    <property type="entry name" value="Secre_tail"/>
</dbReference>
<feature type="chain" id="PRO_5045213510" evidence="1">
    <location>
        <begin position="22"/>
        <end position="545"/>
    </location>
</feature>
<dbReference type="Proteomes" id="UP001172082">
    <property type="component" value="Unassembled WGS sequence"/>
</dbReference>
<dbReference type="RefSeq" id="WP_346752455.1">
    <property type="nucleotide sequence ID" value="NZ_JAUJEA010000004.1"/>
</dbReference>
<organism evidence="3 4">
    <name type="scientific">Splendidivirga corallicola</name>
    <dbReference type="NCBI Taxonomy" id="3051826"/>
    <lineage>
        <taxon>Bacteria</taxon>
        <taxon>Pseudomonadati</taxon>
        <taxon>Bacteroidota</taxon>
        <taxon>Cytophagia</taxon>
        <taxon>Cytophagales</taxon>
        <taxon>Splendidivirgaceae</taxon>
        <taxon>Splendidivirga</taxon>
    </lineage>
</organism>
<dbReference type="InterPro" id="IPR010262">
    <property type="entry name" value="Arylsulfotransferase_bact"/>
</dbReference>
<dbReference type="Pfam" id="PF18962">
    <property type="entry name" value="Por_Secre_tail"/>
    <property type="match status" value="1"/>
</dbReference>
<dbReference type="Pfam" id="PF05935">
    <property type="entry name" value="Arylsulfotrans"/>
    <property type="match status" value="1"/>
</dbReference>
<reference evidence="3" key="1">
    <citation type="submission" date="2023-06" db="EMBL/GenBank/DDBJ databases">
        <title>Genomic of Parafulvivirga corallium.</title>
        <authorList>
            <person name="Wang G."/>
        </authorList>
    </citation>
    <scope>NUCLEOTIDE SEQUENCE</scope>
    <source>
        <strain evidence="3">BMA10</strain>
    </source>
</reference>
<keyword evidence="4" id="KW-1185">Reference proteome</keyword>
<dbReference type="EMBL" id="JAUJEA010000004">
    <property type="protein sequence ID" value="MDN5202431.1"/>
    <property type="molecule type" value="Genomic_DNA"/>
</dbReference>
<evidence type="ECO:0000256" key="1">
    <source>
        <dbReference type="SAM" id="SignalP"/>
    </source>
</evidence>
<dbReference type="SUPFAM" id="SSF101898">
    <property type="entry name" value="NHL repeat"/>
    <property type="match status" value="1"/>
</dbReference>
<name>A0ABT8KNY2_9BACT</name>
<dbReference type="InterPro" id="IPR053143">
    <property type="entry name" value="Arylsulfate_ST"/>
</dbReference>
<accession>A0ABT8KNY2</accession>
<feature type="signal peptide" evidence="1">
    <location>
        <begin position="1"/>
        <end position="21"/>
    </location>
</feature>